<evidence type="ECO:0000313" key="4">
    <source>
        <dbReference type="EMBL" id="MCT4333932.1"/>
    </source>
</evidence>
<evidence type="ECO:0000256" key="2">
    <source>
        <dbReference type="SAM" id="MobiDB-lite"/>
    </source>
</evidence>
<dbReference type="Proteomes" id="UP001320702">
    <property type="component" value="Unassembled WGS sequence"/>
</dbReference>
<feature type="compositionally biased region" description="Low complexity" evidence="2">
    <location>
        <begin position="632"/>
        <end position="649"/>
    </location>
</feature>
<gene>
    <name evidence="4" type="ORF">MU516_13775</name>
</gene>
<name>A0ABT2KBM3_9RHOB</name>
<dbReference type="Gene3D" id="3.30.1330.60">
    <property type="entry name" value="OmpA-like domain"/>
    <property type="match status" value="1"/>
</dbReference>
<dbReference type="PROSITE" id="PS51123">
    <property type="entry name" value="OMPA_2"/>
    <property type="match status" value="1"/>
</dbReference>
<dbReference type="InterPro" id="IPR006665">
    <property type="entry name" value="OmpA-like"/>
</dbReference>
<reference evidence="4 5" key="1">
    <citation type="submission" date="2022-04" db="EMBL/GenBank/DDBJ databases">
        <title>Paracoccus sp. YLB-12 draft genome sequence.</title>
        <authorList>
            <person name="Yu L."/>
        </authorList>
    </citation>
    <scope>NUCLEOTIDE SEQUENCE [LARGE SCALE GENOMIC DNA]</scope>
    <source>
        <strain evidence="4 5">YLB-12</strain>
    </source>
</reference>
<dbReference type="PANTHER" id="PTHR30329:SF21">
    <property type="entry name" value="LIPOPROTEIN YIAD-RELATED"/>
    <property type="match status" value="1"/>
</dbReference>
<keyword evidence="5" id="KW-1185">Reference proteome</keyword>
<sequence length="724" mass="76996">MAQSRRRISTAFASVIVLGAAGGLCWWGAQSAAQFIENRARQDVQLAFSTSGQDWVRVTTDGLRVHLSGTAPSEVERFRAKTRAETAVDPSRVIDDMTVASTETLTPPDFKVELLRDDDGISLIGLVPSKTDRASLVRGLKDETAAPQITDLLESADYPVPKDWDQAIAFGLRAAQMAASAKISVSPGQVTVTAITDSRAEKGRLETELKRAVPENVRLTTRVSAPRPVIAPFTLRFLIDEDGPRFDACSADNEDGRARILDAAVKAGVSGKPGCTLGLGAPTPDWADAAVPAIEAVAAIGEGAVTISDADIALIAPASVDQALFDQAVGRLEQAVPRVFSIQARRENPDNGDQGPAEFVAALSGQRSLSMRGRITDTRMREAVDSFARSRFATVQSSLRSDEDVPGGWTVQVIAALESMDILESGTVDVTPERIRLVGTSGDPNAAERVAATLSERLGPGARYDLSVRYDRRLDPALALPDGDECVRRLNIIMSESEIGFEPNKSAIAGDPAATLGRMAEVMTDCADFQLEAGGHTDSQGSEGFNADLSRSRAQALVAAMKEAGIDTSNMSARGYGESRPIASNDSEEGREENRRIEFSLLSDRPVHSAPLPEPVTLTGVTREPVPEGENAKAAKAPQPVQAPQGPTAPDAPMQGPQLPQISVGPGMAPATVGVSEEFQTLDAREESIRLPVQTPTEDTPRPERRPETEGGTPEADESTIVSE</sequence>
<dbReference type="SUPFAM" id="SSF103088">
    <property type="entry name" value="OmpA-like"/>
    <property type="match status" value="1"/>
</dbReference>
<dbReference type="PANTHER" id="PTHR30329">
    <property type="entry name" value="STATOR ELEMENT OF FLAGELLAR MOTOR COMPLEX"/>
    <property type="match status" value="1"/>
</dbReference>
<dbReference type="InterPro" id="IPR050330">
    <property type="entry name" value="Bact_OuterMem_StrucFunc"/>
</dbReference>
<dbReference type="Gene3D" id="3.40.1520.20">
    <property type="match status" value="2"/>
</dbReference>
<protein>
    <submittedName>
        <fullName evidence="4">OmpA family protein</fullName>
    </submittedName>
</protein>
<feature type="region of interest" description="Disordered" evidence="2">
    <location>
        <begin position="569"/>
        <end position="724"/>
    </location>
</feature>
<accession>A0ABT2KBM3</accession>
<keyword evidence="1" id="KW-0472">Membrane</keyword>
<feature type="compositionally biased region" description="Basic and acidic residues" evidence="2">
    <location>
        <begin position="699"/>
        <end position="709"/>
    </location>
</feature>
<comment type="caution">
    <text evidence="4">The sequence shown here is derived from an EMBL/GenBank/DDBJ whole genome shotgun (WGS) entry which is preliminary data.</text>
</comment>
<organism evidence="4 5">
    <name type="scientific">Paracoccus maritimus</name>
    <dbReference type="NCBI Taxonomy" id="2933292"/>
    <lineage>
        <taxon>Bacteria</taxon>
        <taxon>Pseudomonadati</taxon>
        <taxon>Pseudomonadota</taxon>
        <taxon>Alphaproteobacteria</taxon>
        <taxon>Rhodobacterales</taxon>
        <taxon>Paracoccaceae</taxon>
        <taxon>Paracoccus</taxon>
    </lineage>
</organism>
<dbReference type="Pfam" id="PF00691">
    <property type="entry name" value="OmpA"/>
    <property type="match status" value="1"/>
</dbReference>
<proteinExistence type="predicted"/>
<evidence type="ECO:0000256" key="1">
    <source>
        <dbReference type="PROSITE-ProRule" id="PRU00473"/>
    </source>
</evidence>
<feature type="domain" description="OmpA-like" evidence="3">
    <location>
        <begin position="488"/>
        <end position="605"/>
    </location>
</feature>
<dbReference type="InterPro" id="IPR036737">
    <property type="entry name" value="OmpA-like_sf"/>
</dbReference>
<dbReference type="EMBL" id="JANAVZ010000007">
    <property type="protein sequence ID" value="MCT4333932.1"/>
    <property type="molecule type" value="Genomic_DNA"/>
</dbReference>
<dbReference type="RefSeq" id="WP_260277814.1">
    <property type="nucleotide sequence ID" value="NZ_JANAVZ010000007.1"/>
</dbReference>
<dbReference type="CDD" id="cd07185">
    <property type="entry name" value="OmpA_C-like"/>
    <property type="match status" value="1"/>
</dbReference>
<evidence type="ECO:0000259" key="3">
    <source>
        <dbReference type="PROSITE" id="PS51123"/>
    </source>
</evidence>
<evidence type="ECO:0000313" key="5">
    <source>
        <dbReference type="Proteomes" id="UP001320702"/>
    </source>
</evidence>